<keyword evidence="4 5" id="KW-0472">Membrane</keyword>
<evidence type="ECO:0000256" key="2">
    <source>
        <dbReference type="ARBA" id="ARBA00022692"/>
    </source>
</evidence>
<accession>D0WGB8</accession>
<evidence type="ECO:0000256" key="1">
    <source>
        <dbReference type="ARBA" id="ARBA00004141"/>
    </source>
</evidence>
<gene>
    <name evidence="6" type="ORF">HMPREF0762_00869</name>
</gene>
<protein>
    <recommendedName>
        <fullName evidence="8">Cobalt transport protein</fullName>
    </recommendedName>
</protein>
<feature type="transmembrane region" description="Helical" evidence="5">
    <location>
        <begin position="265"/>
        <end position="285"/>
    </location>
</feature>
<dbReference type="InterPro" id="IPR003339">
    <property type="entry name" value="ABC/ECF_trnsptr_transmembrane"/>
</dbReference>
<dbReference type="OrthoDB" id="3173271at2"/>
<dbReference type="EMBL" id="ACUX02000006">
    <property type="protein sequence ID" value="EEZ61531.1"/>
    <property type="molecule type" value="Genomic_DNA"/>
</dbReference>
<evidence type="ECO:0008006" key="8">
    <source>
        <dbReference type="Google" id="ProtNLM"/>
    </source>
</evidence>
<keyword evidence="3 5" id="KW-1133">Transmembrane helix</keyword>
<organism evidence="6 7">
    <name type="scientific">Slackia exigua (strain ATCC 700122 / DSM 15923 / CIP 105133 / JCM 11022 / KCTC 5966 / S-7)</name>
    <dbReference type="NCBI Taxonomy" id="649764"/>
    <lineage>
        <taxon>Bacteria</taxon>
        <taxon>Bacillati</taxon>
        <taxon>Actinomycetota</taxon>
        <taxon>Coriobacteriia</taxon>
        <taxon>Eggerthellales</taxon>
        <taxon>Eggerthellaceae</taxon>
        <taxon>Slackia</taxon>
    </lineage>
</organism>
<dbReference type="GO" id="GO:0005886">
    <property type="term" value="C:plasma membrane"/>
    <property type="evidence" value="ECO:0007669"/>
    <property type="project" value="UniProtKB-ARBA"/>
</dbReference>
<dbReference type="STRING" id="649764.HMPREF0762_00869"/>
<feature type="transmembrane region" description="Helical" evidence="5">
    <location>
        <begin position="231"/>
        <end position="259"/>
    </location>
</feature>
<name>D0WGB8_SLAES</name>
<dbReference type="eggNOG" id="COG0619">
    <property type="taxonomic scope" value="Bacteria"/>
</dbReference>
<feature type="transmembrane region" description="Helical" evidence="5">
    <location>
        <begin position="20"/>
        <end position="52"/>
    </location>
</feature>
<dbReference type="GeneID" id="85007441"/>
<comment type="subcellular location">
    <subcellularLocation>
        <location evidence="1">Membrane</location>
        <topology evidence="1">Multi-pass membrane protein</topology>
    </subcellularLocation>
</comment>
<dbReference type="Proteomes" id="UP000006001">
    <property type="component" value="Unassembled WGS sequence"/>
</dbReference>
<evidence type="ECO:0000256" key="4">
    <source>
        <dbReference type="ARBA" id="ARBA00023136"/>
    </source>
</evidence>
<sequence length="293" mass="31073">MGVRDGVGGNPFDAFHPSVTFAYLACAIALCMGAFHPVCAGISFVGALACSFVTRGARPTVRSLGWSVPMACAIAIANPLFTSSGSTLLFHIGARAVYLEALAYGAVAGCVFAAMILWFSCYAACMDSERSLAVAGRALPVVSLMVSQVLRLAPQLVKRGRSILSVQEAMSAGAPSGIRAAGKARMRVTSVLMGWAMEDGLVRSDAMRARGFGATARRTSYRRYRMRARDAAFLAIALALAAASAALVAVACARFAFYPRLDMPALWWGYAPYASFVLAPAALYARERLAWRS</sequence>
<proteinExistence type="predicted"/>
<evidence type="ECO:0000256" key="3">
    <source>
        <dbReference type="ARBA" id="ARBA00022989"/>
    </source>
</evidence>
<evidence type="ECO:0000256" key="5">
    <source>
        <dbReference type="SAM" id="Phobius"/>
    </source>
</evidence>
<keyword evidence="2 5" id="KW-0812">Transmembrane</keyword>
<feature type="transmembrane region" description="Helical" evidence="5">
    <location>
        <begin position="64"/>
        <end position="81"/>
    </location>
</feature>
<keyword evidence="7" id="KW-1185">Reference proteome</keyword>
<comment type="caution">
    <text evidence="6">The sequence shown here is derived from an EMBL/GenBank/DDBJ whole genome shotgun (WGS) entry which is preliminary data.</text>
</comment>
<evidence type="ECO:0000313" key="6">
    <source>
        <dbReference type="EMBL" id="EEZ61531.1"/>
    </source>
</evidence>
<evidence type="ECO:0000313" key="7">
    <source>
        <dbReference type="Proteomes" id="UP000006001"/>
    </source>
</evidence>
<reference evidence="6" key="1">
    <citation type="submission" date="2009-10" db="EMBL/GenBank/DDBJ databases">
        <authorList>
            <person name="Weinstock G."/>
            <person name="Sodergren E."/>
            <person name="Clifton S."/>
            <person name="Fulton L."/>
            <person name="Fulton B."/>
            <person name="Courtney L."/>
            <person name="Fronick C."/>
            <person name="Harrison M."/>
            <person name="Strong C."/>
            <person name="Farmer C."/>
            <person name="Delahaunty K."/>
            <person name="Markovic C."/>
            <person name="Hall O."/>
            <person name="Minx P."/>
            <person name="Tomlinson C."/>
            <person name="Mitreva M."/>
            <person name="Nelson J."/>
            <person name="Hou S."/>
            <person name="Wollam A."/>
            <person name="Pepin K.H."/>
            <person name="Johnson M."/>
            <person name="Bhonagiri V."/>
            <person name="Nash W.E."/>
            <person name="Warren W."/>
            <person name="Chinwalla A."/>
            <person name="Mardis E.R."/>
            <person name="Wilson R.K."/>
        </authorList>
    </citation>
    <scope>NUCLEOTIDE SEQUENCE [LARGE SCALE GENOMIC DNA]</scope>
    <source>
        <strain evidence="6">ATCC 700122</strain>
    </source>
</reference>
<feature type="transmembrane region" description="Helical" evidence="5">
    <location>
        <begin position="101"/>
        <end position="125"/>
    </location>
</feature>
<dbReference type="AlphaFoldDB" id="D0WGB8"/>
<dbReference type="RefSeq" id="WP_006362124.1">
    <property type="nucleotide sequence ID" value="NZ_GG700630.1"/>
</dbReference>
<dbReference type="HOGENOM" id="CLU_064704_1_0_11"/>
<dbReference type="CDD" id="cd16914">
    <property type="entry name" value="EcfT"/>
    <property type="match status" value="1"/>
</dbReference>